<dbReference type="EMBL" id="CP050253">
    <property type="protein sequence ID" value="QIQ20960.1"/>
    <property type="molecule type" value="Genomic_DNA"/>
</dbReference>
<gene>
    <name evidence="1" type="ORF">IPMB12_04260</name>
</gene>
<dbReference type="AlphaFoldDB" id="A0A6G9IBK2"/>
<dbReference type="Pfam" id="PF10678">
    <property type="entry name" value="DUF2492"/>
    <property type="match status" value="1"/>
</dbReference>
<accession>A0A6G9IBK2</accession>
<dbReference type="Proteomes" id="UP000501168">
    <property type="component" value="Chromosome"/>
</dbReference>
<dbReference type="KEGG" id="orb:IPMB12_04260"/>
<dbReference type="RefSeq" id="WP_166915265.1">
    <property type="nucleotide sequence ID" value="NZ_CP050253.1"/>
</dbReference>
<keyword evidence="2" id="KW-1185">Reference proteome</keyword>
<organism evidence="1 2">
    <name type="scientific">Zophobihabitans entericus</name>
    <dbReference type="NCBI Taxonomy" id="1635327"/>
    <lineage>
        <taxon>Bacteria</taxon>
        <taxon>Pseudomonadati</taxon>
        <taxon>Pseudomonadota</taxon>
        <taxon>Gammaproteobacteria</taxon>
        <taxon>Orbales</taxon>
        <taxon>Orbaceae</taxon>
        <taxon>Zophobihabitans</taxon>
    </lineage>
</organism>
<name>A0A6G9IBK2_9GAMM</name>
<reference evidence="1 2" key="1">
    <citation type="submission" date="2020-03" db="EMBL/GenBank/DDBJ databases">
        <title>Complete genome sequence of Orbus sp. IPMB12 (BCRC 80908).</title>
        <authorList>
            <person name="Lo W.-S."/>
            <person name="Chang T.-H."/>
            <person name="Kuo C.-H."/>
        </authorList>
    </citation>
    <scope>NUCLEOTIDE SEQUENCE [LARGE SCALE GENOMIC DNA]</scope>
    <source>
        <strain evidence="1 2">IPMB12</strain>
    </source>
</reference>
<evidence type="ECO:0000313" key="2">
    <source>
        <dbReference type="Proteomes" id="UP000501168"/>
    </source>
</evidence>
<dbReference type="NCBIfam" id="TIGR03853">
    <property type="entry name" value="matur_matur"/>
    <property type="match status" value="1"/>
</dbReference>
<evidence type="ECO:0000313" key="1">
    <source>
        <dbReference type="EMBL" id="QIQ20960.1"/>
    </source>
</evidence>
<dbReference type="InParanoid" id="A0A6G9IBK2"/>
<dbReference type="InterPro" id="IPR019620">
    <property type="entry name" value="Metal-bd_prot_put"/>
</dbReference>
<dbReference type="FunCoup" id="A0A6G9IBK2">
    <property type="interactions" value="29"/>
</dbReference>
<protein>
    <submittedName>
        <fullName evidence="1">YecH family protein</fullName>
    </submittedName>
</protein>
<proteinExistence type="predicted"/>
<sequence length="78" mass="9010">MSSIHGHEVLHMMHEQNYTEDSLLTAINQKFGENARFHTCSKEDMTAQELIALLKHKGKFKPAGEQQFTVDSRKICRH</sequence>